<feature type="compositionally biased region" description="Basic residues" evidence="1">
    <location>
        <begin position="109"/>
        <end position="118"/>
    </location>
</feature>
<keyword evidence="3" id="KW-1185">Reference proteome</keyword>
<reference evidence="2" key="1">
    <citation type="journal article" date="2020" name="Nat. Commun.">
        <title>Large-scale genome sequencing of mycorrhizal fungi provides insights into the early evolution of symbiotic traits.</title>
        <authorList>
            <person name="Miyauchi S."/>
            <person name="Kiss E."/>
            <person name="Kuo A."/>
            <person name="Drula E."/>
            <person name="Kohler A."/>
            <person name="Sanchez-Garcia M."/>
            <person name="Morin E."/>
            <person name="Andreopoulos B."/>
            <person name="Barry K.W."/>
            <person name="Bonito G."/>
            <person name="Buee M."/>
            <person name="Carver A."/>
            <person name="Chen C."/>
            <person name="Cichocki N."/>
            <person name="Clum A."/>
            <person name="Culley D."/>
            <person name="Crous P.W."/>
            <person name="Fauchery L."/>
            <person name="Girlanda M."/>
            <person name="Hayes R.D."/>
            <person name="Keri Z."/>
            <person name="LaButti K."/>
            <person name="Lipzen A."/>
            <person name="Lombard V."/>
            <person name="Magnuson J."/>
            <person name="Maillard F."/>
            <person name="Murat C."/>
            <person name="Nolan M."/>
            <person name="Ohm R.A."/>
            <person name="Pangilinan J."/>
            <person name="Pereira M.F."/>
            <person name="Perotto S."/>
            <person name="Peter M."/>
            <person name="Pfister S."/>
            <person name="Riley R."/>
            <person name="Sitrit Y."/>
            <person name="Stielow J.B."/>
            <person name="Szollosi G."/>
            <person name="Zifcakova L."/>
            <person name="Stursova M."/>
            <person name="Spatafora J.W."/>
            <person name="Tedersoo L."/>
            <person name="Vaario L.M."/>
            <person name="Yamada A."/>
            <person name="Yan M."/>
            <person name="Wang P."/>
            <person name="Xu J."/>
            <person name="Bruns T."/>
            <person name="Baldrian P."/>
            <person name="Vilgalys R."/>
            <person name="Dunand C."/>
            <person name="Henrissat B."/>
            <person name="Grigoriev I.V."/>
            <person name="Hibbett D."/>
            <person name="Nagy L.G."/>
            <person name="Martin F.M."/>
        </authorList>
    </citation>
    <scope>NUCLEOTIDE SEQUENCE</scope>
    <source>
        <strain evidence="2">UP504</strain>
    </source>
</reference>
<organism evidence="2 3">
    <name type="scientific">Hydnum rufescens UP504</name>
    <dbReference type="NCBI Taxonomy" id="1448309"/>
    <lineage>
        <taxon>Eukaryota</taxon>
        <taxon>Fungi</taxon>
        <taxon>Dikarya</taxon>
        <taxon>Basidiomycota</taxon>
        <taxon>Agaricomycotina</taxon>
        <taxon>Agaricomycetes</taxon>
        <taxon>Cantharellales</taxon>
        <taxon>Hydnaceae</taxon>
        <taxon>Hydnum</taxon>
    </lineage>
</organism>
<evidence type="ECO:0000313" key="3">
    <source>
        <dbReference type="Proteomes" id="UP000886523"/>
    </source>
</evidence>
<dbReference type="AlphaFoldDB" id="A0A9P6AW45"/>
<dbReference type="EMBL" id="MU128994">
    <property type="protein sequence ID" value="KAF9511906.1"/>
    <property type="molecule type" value="Genomic_DNA"/>
</dbReference>
<sequence length="118" mass="13078">MDPAPIPQHISTKLSNAELIQIACDLQDHNNKMQAMIEKTCMHAAIIGQQYTQLQNQVNAKTNAPETSCQSFSGMAHVLNTTEALATIAAERAEEVSKAQEKEQESGTKQKRQKRLML</sequence>
<evidence type="ECO:0000256" key="1">
    <source>
        <dbReference type="SAM" id="MobiDB-lite"/>
    </source>
</evidence>
<dbReference type="Proteomes" id="UP000886523">
    <property type="component" value="Unassembled WGS sequence"/>
</dbReference>
<feature type="region of interest" description="Disordered" evidence="1">
    <location>
        <begin position="96"/>
        <end position="118"/>
    </location>
</feature>
<protein>
    <submittedName>
        <fullName evidence="2">Uncharacterized protein</fullName>
    </submittedName>
</protein>
<name>A0A9P6AW45_9AGAM</name>
<comment type="caution">
    <text evidence="2">The sequence shown here is derived from an EMBL/GenBank/DDBJ whole genome shotgun (WGS) entry which is preliminary data.</text>
</comment>
<gene>
    <name evidence="2" type="ORF">BS47DRAFT_1363546</name>
</gene>
<evidence type="ECO:0000313" key="2">
    <source>
        <dbReference type="EMBL" id="KAF9511906.1"/>
    </source>
</evidence>
<feature type="compositionally biased region" description="Basic and acidic residues" evidence="1">
    <location>
        <begin position="96"/>
        <end position="108"/>
    </location>
</feature>
<accession>A0A9P6AW45</accession>
<proteinExistence type="predicted"/>